<protein>
    <submittedName>
        <fullName evidence="1">Uncharacterized protein</fullName>
    </submittedName>
</protein>
<gene>
    <name evidence="1" type="ORF">Daus18300_013086</name>
</gene>
<proteinExistence type="predicted"/>
<reference evidence="1 2" key="1">
    <citation type="journal article" date="2024" name="IMA Fungus">
        <title>IMA Genome - F19 : A genome assembly and annotation guide to empower mycologists, including annotated draft genome sequences of Ceratocystis pirilliformis, Diaporthe australafricana, Fusarium ophioides, Paecilomyces lecythidis, and Sporothrix stenoceras.</title>
        <authorList>
            <person name="Aylward J."/>
            <person name="Wilson A.M."/>
            <person name="Visagie C.M."/>
            <person name="Spraker J."/>
            <person name="Barnes I."/>
            <person name="Buitendag C."/>
            <person name="Ceriani C."/>
            <person name="Del Mar Angel L."/>
            <person name="du Plessis D."/>
            <person name="Fuchs T."/>
            <person name="Gasser K."/>
            <person name="Kramer D."/>
            <person name="Li W."/>
            <person name="Munsamy K."/>
            <person name="Piso A."/>
            <person name="Price J.L."/>
            <person name="Sonnekus B."/>
            <person name="Thomas C."/>
            <person name="van der Nest A."/>
            <person name="van Dijk A."/>
            <person name="van Heerden A."/>
            <person name="van Vuuren N."/>
            <person name="Yilmaz N."/>
            <person name="Duong T.A."/>
            <person name="van der Merwe N.A."/>
            <person name="Wingfield M.J."/>
            <person name="Wingfield B.D."/>
        </authorList>
    </citation>
    <scope>NUCLEOTIDE SEQUENCE [LARGE SCALE GENOMIC DNA]</scope>
    <source>
        <strain evidence="1 2">CMW 18300</strain>
    </source>
</reference>
<evidence type="ECO:0000313" key="1">
    <source>
        <dbReference type="EMBL" id="KAL1849952.1"/>
    </source>
</evidence>
<dbReference type="PANTHER" id="PTHR35179:SF1">
    <property type="entry name" value="INTEGRAL MEMBRANE PROTEIN"/>
    <property type="match status" value="1"/>
</dbReference>
<name>A0ABR3W0G6_9PEZI</name>
<dbReference type="Proteomes" id="UP001583177">
    <property type="component" value="Unassembled WGS sequence"/>
</dbReference>
<dbReference type="PANTHER" id="PTHR35179">
    <property type="entry name" value="PROTEIN CBG02620"/>
    <property type="match status" value="1"/>
</dbReference>
<keyword evidence="2" id="KW-1185">Reference proteome</keyword>
<comment type="caution">
    <text evidence="1">The sequence shown here is derived from an EMBL/GenBank/DDBJ whole genome shotgun (WGS) entry which is preliminary data.</text>
</comment>
<evidence type="ECO:0000313" key="2">
    <source>
        <dbReference type="Proteomes" id="UP001583177"/>
    </source>
</evidence>
<organism evidence="1 2">
    <name type="scientific">Diaporthe australafricana</name>
    <dbReference type="NCBI Taxonomy" id="127596"/>
    <lineage>
        <taxon>Eukaryota</taxon>
        <taxon>Fungi</taxon>
        <taxon>Dikarya</taxon>
        <taxon>Ascomycota</taxon>
        <taxon>Pezizomycotina</taxon>
        <taxon>Sordariomycetes</taxon>
        <taxon>Sordariomycetidae</taxon>
        <taxon>Diaporthales</taxon>
        <taxon>Diaporthaceae</taxon>
        <taxon>Diaporthe</taxon>
    </lineage>
</organism>
<sequence length="448" mass="50665">MQPNLAKKAAGQQSVLVRRRLRHAGLGEKKKAWLARNLGKELGHIHSQSLEPCEGSVTSASGFDLLCSYSWRVEPKKEPGKHSSGPQIYVPGEAHVLIPHKLPLAVTRRALSGMKFYRDANTARMRSYPFEPMFQSMSVLNPGFRFDGVDLIINRGSLRHLLSFVHGTADGSFRLDLAMIHNTLIVTPIWERVRERNTPEPRNYGRHFEALFTRRELQDSATHHRAIRYNLGPLSCAVLCETDAALPSSGEVMVSHDERWAFRPHPRPHWIDRSQLSDKCQPNTSAEKVLLRPRDETAPRVSRPMHKPHSQVIPSGTGALSKDVAELVVSANSVGKKMTQLWLGRVPYLVRGFYSNGSFTRVHVVGYASFFACFESQYQGRLRRLVSLIDQLRGFARNATEQRCTVICDKSVRPLRLRIFNPDRIPALPLPVDLRRQFWSSSTAEDQG</sequence>
<dbReference type="EMBL" id="JAWRVE010000192">
    <property type="protein sequence ID" value="KAL1849952.1"/>
    <property type="molecule type" value="Genomic_DNA"/>
</dbReference>
<accession>A0ABR3W0G6</accession>